<dbReference type="Proteomes" id="UP000245812">
    <property type="component" value="Unassembled WGS sequence"/>
</dbReference>
<feature type="transmembrane region" description="Helical" evidence="1">
    <location>
        <begin position="78"/>
        <end position="98"/>
    </location>
</feature>
<evidence type="ECO:0000313" key="2">
    <source>
        <dbReference type="EMBL" id="PWK88666.1"/>
    </source>
</evidence>
<keyword evidence="1" id="KW-1133">Transmembrane helix</keyword>
<accession>A0A316I5X0</accession>
<organism evidence="2 3">
    <name type="scientific">Fulvimonas soli</name>
    <dbReference type="NCBI Taxonomy" id="155197"/>
    <lineage>
        <taxon>Bacteria</taxon>
        <taxon>Pseudomonadati</taxon>
        <taxon>Pseudomonadota</taxon>
        <taxon>Gammaproteobacteria</taxon>
        <taxon>Lysobacterales</taxon>
        <taxon>Rhodanobacteraceae</taxon>
        <taxon>Fulvimonas</taxon>
    </lineage>
</organism>
<keyword evidence="1" id="KW-0472">Membrane</keyword>
<name>A0A316I5X0_9GAMM</name>
<comment type="caution">
    <text evidence="2">The sequence shown here is derived from an EMBL/GenBank/DDBJ whole genome shotgun (WGS) entry which is preliminary data.</text>
</comment>
<dbReference type="RefSeq" id="WP_109723276.1">
    <property type="nucleotide sequence ID" value="NZ_MSZV01000030.1"/>
</dbReference>
<proteinExistence type="predicted"/>
<evidence type="ECO:0000256" key="1">
    <source>
        <dbReference type="SAM" id="Phobius"/>
    </source>
</evidence>
<dbReference type="OrthoDB" id="5949224at2"/>
<dbReference type="EMBL" id="QGHC01000005">
    <property type="protein sequence ID" value="PWK88666.1"/>
    <property type="molecule type" value="Genomic_DNA"/>
</dbReference>
<keyword evidence="3" id="KW-1185">Reference proteome</keyword>
<dbReference type="AlphaFoldDB" id="A0A316I5X0"/>
<keyword evidence="1" id="KW-0812">Transmembrane</keyword>
<protein>
    <submittedName>
        <fullName evidence="2">Uncharacterized protein</fullName>
    </submittedName>
</protein>
<sequence>MPAGRARSPLRWWPAAAWLLLLALLPWWCGLPLLLALAASLLAAPERLRPHAATLRRALRWGLPGMLFALQRALGGDALAWGAALLGALAGYSLLALLEYLLDHPHRPAAAAAPSPSWPELALAPIGPAAAIVELAPPRWLAEPAFDDPRGGRVRREDGEYRFDDGTRCGPAGARCCFAPDGRWFCVDSGRGVLLWDRERGRRHRLRGWRLYGWHAGGPWLVRGGHRPPLALKDVLGDTG</sequence>
<reference evidence="2 3" key="1">
    <citation type="submission" date="2018-05" db="EMBL/GenBank/DDBJ databases">
        <title>Genomic Encyclopedia of Type Strains, Phase IV (KMG-IV): sequencing the most valuable type-strain genomes for metagenomic binning, comparative biology and taxonomic classification.</title>
        <authorList>
            <person name="Goeker M."/>
        </authorList>
    </citation>
    <scope>NUCLEOTIDE SEQUENCE [LARGE SCALE GENOMIC DNA]</scope>
    <source>
        <strain evidence="2 3">DSM 14263</strain>
    </source>
</reference>
<evidence type="ECO:0000313" key="3">
    <source>
        <dbReference type="Proteomes" id="UP000245812"/>
    </source>
</evidence>
<gene>
    <name evidence="2" type="ORF">C7456_105199</name>
</gene>